<dbReference type="CDD" id="cd00082">
    <property type="entry name" value="HisKA"/>
    <property type="match status" value="1"/>
</dbReference>
<dbReference type="Gene3D" id="3.30.565.10">
    <property type="entry name" value="Histidine kinase-like ATPase, C-terminal domain"/>
    <property type="match status" value="1"/>
</dbReference>
<evidence type="ECO:0000256" key="4">
    <source>
        <dbReference type="ARBA" id="ARBA00022475"/>
    </source>
</evidence>
<dbReference type="EC" id="2.7.13.3" evidence="3"/>
<evidence type="ECO:0000313" key="16">
    <source>
        <dbReference type="EMBL" id="SEN06405.1"/>
    </source>
</evidence>
<evidence type="ECO:0000256" key="12">
    <source>
        <dbReference type="ARBA" id="ARBA00023012"/>
    </source>
</evidence>
<dbReference type="Pfam" id="PF02518">
    <property type="entry name" value="HATPase_c"/>
    <property type="match status" value="1"/>
</dbReference>
<keyword evidence="11 14" id="KW-1133">Transmembrane helix</keyword>
<dbReference type="GO" id="GO:0005524">
    <property type="term" value="F:ATP binding"/>
    <property type="evidence" value="ECO:0007669"/>
    <property type="project" value="UniProtKB-KW"/>
</dbReference>
<comment type="catalytic activity">
    <reaction evidence="1">
        <text>ATP + protein L-histidine = ADP + protein N-phospho-L-histidine.</text>
        <dbReference type="EC" id="2.7.13.3"/>
    </reaction>
</comment>
<feature type="transmembrane region" description="Helical" evidence="14">
    <location>
        <begin position="12"/>
        <end position="34"/>
    </location>
</feature>
<keyword evidence="10" id="KW-0067">ATP-binding</keyword>
<dbReference type="InterPro" id="IPR003661">
    <property type="entry name" value="HisK_dim/P_dom"/>
</dbReference>
<keyword evidence="9 16" id="KW-0418">Kinase</keyword>
<keyword evidence="8" id="KW-0547">Nucleotide-binding</keyword>
<reference evidence="16 17" key="1">
    <citation type="submission" date="2016-10" db="EMBL/GenBank/DDBJ databases">
        <authorList>
            <person name="de Groot N.N."/>
        </authorList>
    </citation>
    <scope>NUCLEOTIDE SEQUENCE [LARGE SCALE GENOMIC DNA]</scope>
    <source>
        <strain evidence="16 17">CGMCC 1.5070</strain>
    </source>
</reference>
<evidence type="ECO:0000256" key="5">
    <source>
        <dbReference type="ARBA" id="ARBA00022553"/>
    </source>
</evidence>
<evidence type="ECO:0000256" key="3">
    <source>
        <dbReference type="ARBA" id="ARBA00012438"/>
    </source>
</evidence>
<dbReference type="Proteomes" id="UP000199158">
    <property type="component" value="Unassembled WGS sequence"/>
</dbReference>
<keyword evidence="7 14" id="KW-0812">Transmembrane</keyword>
<feature type="transmembrane region" description="Helical" evidence="14">
    <location>
        <begin position="289"/>
        <end position="308"/>
    </location>
</feature>
<evidence type="ECO:0000256" key="13">
    <source>
        <dbReference type="ARBA" id="ARBA00023136"/>
    </source>
</evidence>
<organism evidence="16 17">
    <name type="scientific">Hydrogenoanaerobacterium saccharovorans</name>
    <dbReference type="NCBI Taxonomy" id="474960"/>
    <lineage>
        <taxon>Bacteria</taxon>
        <taxon>Bacillati</taxon>
        <taxon>Bacillota</taxon>
        <taxon>Clostridia</taxon>
        <taxon>Eubacteriales</taxon>
        <taxon>Oscillospiraceae</taxon>
        <taxon>Hydrogenoanaerobacterium</taxon>
    </lineage>
</organism>
<dbReference type="GO" id="GO:0005886">
    <property type="term" value="C:plasma membrane"/>
    <property type="evidence" value="ECO:0007669"/>
    <property type="project" value="UniProtKB-SubCell"/>
</dbReference>
<feature type="domain" description="Histidine kinase" evidence="15">
    <location>
        <begin position="457"/>
        <end position="671"/>
    </location>
</feature>
<protein>
    <recommendedName>
        <fullName evidence="3">histidine kinase</fullName>
        <ecNumber evidence="3">2.7.13.3</ecNumber>
    </recommendedName>
</protein>
<feature type="transmembrane region" description="Helical" evidence="14">
    <location>
        <begin position="212"/>
        <end position="237"/>
    </location>
</feature>
<dbReference type="OrthoDB" id="9792991at2"/>
<gene>
    <name evidence="16" type="ORF">SAMN05216180_2601</name>
</gene>
<dbReference type="InterPro" id="IPR050398">
    <property type="entry name" value="HssS/ArlS-like"/>
</dbReference>
<keyword evidence="13 14" id="KW-0472">Membrane</keyword>
<sequence length="713" mass="80549">MATKLKKRKPWVTFSFFAAAVSMLFVCISVFIGMRNNNTIVLDFKDKWEYKNAVGNVLYNCYSLALDQPLEKPGEDGTAVLYPSQTKYLDNEGDNIAYYIAAGNYLPVATNTDFRDSDAFLNEITNSGLYEHIILLKGDQILQETKITLLGGFAHEGKLSDSDYYRLFSPYTSRLIESGRADQISVYLAVKSGDRLSNSKSNLSAIYNAYSWWYSQMVVLVLLAGVAAASIIILLVTIIKHKSLSMANAVIVRLMGKLWFEVKLVLTGFALLGGIYFADCVFWADWDVVFLFIPCFWWCWFVLLDIIYNKKRFFTNNIVYSLIKFMRSLENKHDFLERMKRRFVVLIVTEFVMVVLSVILLFIGRIGWIFSLLWIALGIYLLLRYMKEYNRNMDEFGLIIDYVEQIKSGTVTEPLILPQEDDFAPLAANLSDIHSGISLAVEEQVRSEKMKVELITNVSHDLKTPLTSIINYVDLLSAEDLKPDFANDYVKILAQKANRLKNLVQDLFEVSKANSRTIDMNLEQLDIVALVEQTVAEMDERVDIAGVEVKTQFSSQQMFVVADGKKLHRVFENLLGNALKYSLAGTRVYITVHQKQGVAEVTFKNVASYEMTFTAEDIVERFQRGDASRTTEGSGLGLAIAKSFVELNGGTLSIELDGDLFKAIIRLPVSTNSPAPIPVDVEDPVHEKIYDEPSALPDAIEQNTQQDSLQTTC</sequence>
<dbReference type="PROSITE" id="PS50109">
    <property type="entry name" value="HIS_KIN"/>
    <property type="match status" value="1"/>
</dbReference>
<dbReference type="Pfam" id="PF00512">
    <property type="entry name" value="HisKA"/>
    <property type="match status" value="1"/>
</dbReference>
<dbReference type="STRING" id="474960.SAMN05216180_2601"/>
<dbReference type="PANTHER" id="PTHR45528">
    <property type="entry name" value="SENSOR HISTIDINE KINASE CPXA"/>
    <property type="match status" value="1"/>
</dbReference>
<comment type="subcellular location">
    <subcellularLocation>
        <location evidence="2">Cell membrane</location>
        <topology evidence="2">Multi-pass membrane protein</topology>
    </subcellularLocation>
</comment>
<accession>A0A1H8DGW0</accession>
<dbReference type="InterPro" id="IPR003594">
    <property type="entry name" value="HATPase_dom"/>
</dbReference>
<evidence type="ECO:0000313" key="17">
    <source>
        <dbReference type="Proteomes" id="UP000199158"/>
    </source>
</evidence>
<keyword evidence="12" id="KW-0902">Two-component regulatory system</keyword>
<dbReference type="PANTHER" id="PTHR45528:SF1">
    <property type="entry name" value="SENSOR HISTIDINE KINASE CPXA"/>
    <property type="match status" value="1"/>
</dbReference>
<dbReference type="RefSeq" id="WP_123811054.1">
    <property type="nucleotide sequence ID" value="NZ_FOCG01000003.1"/>
</dbReference>
<evidence type="ECO:0000256" key="9">
    <source>
        <dbReference type="ARBA" id="ARBA00022777"/>
    </source>
</evidence>
<evidence type="ECO:0000259" key="15">
    <source>
        <dbReference type="PROSITE" id="PS50109"/>
    </source>
</evidence>
<name>A0A1H8DGW0_9FIRM</name>
<dbReference type="SMART" id="SM00388">
    <property type="entry name" value="HisKA"/>
    <property type="match status" value="1"/>
</dbReference>
<dbReference type="InterPro" id="IPR036890">
    <property type="entry name" value="HATPase_C_sf"/>
</dbReference>
<dbReference type="InterPro" id="IPR036097">
    <property type="entry name" value="HisK_dim/P_sf"/>
</dbReference>
<dbReference type="EMBL" id="FOCG01000003">
    <property type="protein sequence ID" value="SEN06405.1"/>
    <property type="molecule type" value="Genomic_DNA"/>
</dbReference>
<proteinExistence type="predicted"/>
<dbReference type="SUPFAM" id="SSF55874">
    <property type="entry name" value="ATPase domain of HSP90 chaperone/DNA topoisomerase II/histidine kinase"/>
    <property type="match status" value="1"/>
</dbReference>
<feature type="transmembrane region" description="Helical" evidence="14">
    <location>
        <begin position="366"/>
        <end position="383"/>
    </location>
</feature>
<keyword evidence="4" id="KW-1003">Cell membrane</keyword>
<dbReference type="GO" id="GO:0000155">
    <property type="term" value="F:phosphorelay sensor kinase activity"/>
    <property type="evidence" value="ECO:0007669"/>
    <property type="project" value="InterPro"/>
</dbReference>
<dbReference type="SMART" id="SM00387">
    <property type="entry name" value="HATPase_c"/>
    <property type="match status" value="1"/>
</dbReference>
<evidence type="ECO:0000256" key="2">
    <source>
        <dbReference type="ARBA" id="ARBA00004651"/>
    </source>
</evidence>
<evidence type="ECO:0000256" key="11">
    <source>
        <dbReference type="ARBA" id="ARBA00022989"/>
    </source>
</evidence>
<dbReference type="SUPFAM" id="SSF47384">
    <property type="entry name" value="Homodimeric domain of signal transducing histidine kinase"/>
    <property type="match status" value="1"/>
</dbReference>
<dbReference type="AlphaFoldDB" id="A0A1H8DGW0"/>
<feature type="transmembrane region" description="Helical" evidence="14">
    <location>
        <begin position="343"/>
        <end position="360"/>
    </location>
</feature>
<evidence type="ECO:0000256" key="14">
    <source>
        <dbReference type="SAM" id="Phobius"/>
    </source>
</evidence>
<evidence type="ECO:0000256" key="10">
    <source>
        <dbReference type="ARBA" id="ARBA00022840"/>
    </source>
</evidence>
<feature type="transmembrane region" description="Helical" evidence="14">
    <location>
        <begin position="258"/>
        <end position="277"/>
    </location>
</feature>
<keyword evidence="17" id="KW-1185">Reference proteome</keyword>
<keyword evidence="5" id="KW-0597">Phosphoprotein</keyword>
<evidence type="ECO:0000256" key="1">
    <source>
        <dbReference type="ARBA" id="ARBA00000085"/>
    </source>
</evidence>
<dbReference type="FunFam" id="1.10.287.130:FF:000001">
    <property type="entry name" value="Two-component sensor histidine kinase"/>
    <property type="match status" value="1"/>
</dbReference>
<evidence type="ECO:0000256" key="8">
    <source>
        <dbReference type="ARBA" id="ARBA00022741"/>
    </source>
</evidence>
<evidence type="ECO:0000256" key="6">
    <source>
        <dbReference type="ARBA" id="ARBA00022679"/>
    </source>
</evidence>
<dbReference type="Gene3D" id="1.10.287.130">
    <property type="match status" value="1"/>
</dbReference>
<keyword evidence="6" id="KW-0808">Transferase</keyword>
<dbReference type="InterPro" id="IPR005467">
    <property type="entry name" value="His_kinase_dom"/>
</dbReference>
<evidence type="ECO:0000256" key="7">
    <source>
        <dbReference type="ARBA" id="ARBA00022692"/>
    </source>
</evidence>